<evidence type="ECO:0000256" key="1">
    <source>
        <dbReference type="SAM" id="MobiDB-lite"/>
    </source>
</evidence>
<dbReference type="GO" id="GO:0009306">
    <property type="term" value="P:protein secretion"/>
    <property type="evidence" value="ECO:0007669"/>
    <property type="project" value="InterPro"/>
</dbReference>
<comment type="caution">
    <text evidence="2">The sequence shown here is derived from an EMBL/GenBank/DDBJ whole genome shotgun (WGS) entry which is preliminary data.</text>
</comment>
<dbReference type="InterPro" id="IPR022536">
    <property type="entry name" value="EspC"/>
</dbReference>
<dbReference type="EMBL" id="LQOM01000046">
    <property type="protein sequence ID" value="ORV08414.1"/>
    <property type="molecule type" value="Genomic_DNA"/>
</dbReference>
<dbReference type="Proteomes" id="UP000193907">
    <property type="component" value="Unassembled WGS sequence"/>
</dbReference>
<evidence type="ECO:0000313" key="2">
    <source>
        <dbReference type="EMBL" id="ORV08414.1"/>
    </source>
</evidence>
<reference evidence="3 5" key="2">
    <citation type="journal article" date="2017" name="Infect. Genet. Evol.">
        <title>The new phylogeny of the genus Mycobacterium: The old and the news.</title>
        <authorList>
            <person name="Tortoli E."/>
            <person name="Fedrizzi T."/>
            <person name="Meehan C.J."/>
            <person name="Trovato A."/>
            <person name="Grottola A."/>
            <person name="Giacobazzi E."/>
            <person name="Serpini G.F."/>
            <person name="Tagliazucchi S."/>
            <person name="Fabio A."/>
            <person name="Bettua C."/>
            <person name="Bertorelli R."/>
            <person name="Frascaro F."/>
            <person name="De Sanctis V."/>
            <person name="Pecorari M."/>
            <person name="Jousson O."/>
            <person name="Segata N."/>
            <person name="Cirillo D.M."/>
        </authorList>
    </citation>
    <scope>NUCLEOTIDE SEQUENCE [LARGE SCALE GENOMIC DNA]</scope>
    <source>
        <strain evidence="3 5">NCTC 12882</strain>
    </source>
</reference>
<dbReference type="Proteomes" id="UP000230971">
    <property type="component" value="Unassembled WGS sequence"/>
</dbReference>
<evidence type="ECO:0000313" key="5">
    <source>
        <dbReference type="Proteomes" id="UP000230971"/>
    </source>
</evidence>
<organism evidence="2 4">
    <name type="scientific">Mycobacterium celatum</name>
    <dbReference type="NCBI Taxonomy" id="28045"/>
    <lineage>
        <taxon>Bacteria</taxon>
        <taxon>Bacillati</taxon>
        <taxon>Actinomycetota</taxon>
        <taxon>Actinomycetes</taxon>
        <taxon>Mycobacteriales</taxon>
        <taxon>Mycobacteriaceae</taxon>
        <taxon>Mycobacterium</taxon>
    </lineage>
</organism>
<protein>
    <submittedName>
        <fullName evidence="3">ESX-1 secretion-associated protein</fullName>
    </submittedName>
</protein>
<accession>A0A1X1RKS3</accession>
<name>A0A1X1RKS3_MYCCE</name>
<dbReference type="AlphaFoldDB" id="A0A1X1RKS3"/>
<gene>
    <name evidence="2" type="ORF">AWB95_20200</name>
    <name evidence="3" type="ORF">CQY23_13605</name>
</gene>
<dbReference type="EMBL" id="PDKV01000015">
    <property type="protein sequence ID" value="PIB78493.1"/>
    <property type="molecule type" value="Genomic_DNA"/>
</dbReference>
<dbReference type="OrthoDB" id="4728575at2"/>
<dbReference type="RefSeq" id="WP_062539122.1">
    <property type="nucleotide sequence ID" value="NZ_BBUN01000084.1"/>
</dbReference>
<sequence length="105" mass="10667">MGGELQVSPGDLRKLSTQHRQVASDVAAADMATRGTGVNVGSSHGLVCSLTAAAVLAAEQSRTKAAKGMQAVSHDLAGKLDSAAAQYEATDRQEGGHLDGQMHPG</sequence>
<evidence type="ECO:0000313" key="3">
    <source>
        <dbReference type="EMBL" id="PIB78493.1"/>
    </source>
</evidence>
<proteinExistence type="predicted"/>
<reference evidence="2 4" key="1">
    <citation type="submission" date="2016-01" db="EMBL/GenBank/DDBJ databases">
        <title>The new phylogeny of the genus Mycobacterium.</title>
        <authorList>
            <person name="Tarcisio F."/>
            <person name="Conor M."/>
            <person name="Antonella G."/>
            <person name="Elisabetta G."/>
            <person name="Giulia F.S."/>
            <person name="Sara T."/>
            <person name="Anna F."/>
            <person name="Clotilde B."/>
            <person name="Roberto B."/>
            <person name="Veronica D.S."/>
            <person name="Fabio R."/>
            <person name="Monica P."/>
            <person name="Olivier J."/>
            <person name="Enrico T."/>
            <person name="Nicola S."/>
        </authorList>
    </citation>
    <scope>NUCLEOTIDE SEQUENCE [LARGE SCALE GENOMIC DNA]</scope>
    <source>
        <strain evidence="2 4">DSM 44243</strain>
    </source>
</reference>
<keyword evidence="4" id="KW-1185">Reference proteome</keyword>
<dbReference type="Pfam" id="PF10824">
    <property type="entry name" value="T7SS_ESX_EspC"/>
    <property type="match status" value="1"/>
</dbReference>
<feature type="region of interest" description="Disordered" evidence="1">
    <location>
        <begin position="85"/>
        <end position="105"/>
    </location>
</feature>
<evidence type="ECO:0000313" key="4">
    <source>
        <dbReference type="Proteomes" id="UP000193907"/>
    </source>
</evidence>